<keyword evidence="6" id="KW-0418">Kinase</keyword>
<accession>A0A7U8C747</accession>
<proteinExistence type="predicted"/>
<dbReference type="CDD" id="cd01948">
    <property type="entry name" value="EAL"/>
    <property type="match status" value="1"/>
</dbReference>
<dbReference type="Pfam" id="PF00990">
    <property type="entry name" value="GGDEF"/>
    <property type="match status" value="1"/>
</dbReference>
<dbReference type="RefSeq" id="WP_007021841.1">
    <property type="nucleotide sequence ID" value="NZ_CH724126.1"/>
</dbReference>
<dbReference type="Gene3D" id="3.30.70.270">
    <property type="match status" value="1"/>
</dbReference>
<dbReference type="AlphaFoldDB" id="A0A7U8C747"/>
<evidence type="ECO:0000313" key="14">
    <source>
        <dbReference type="EMBL" id="EAR62823.1"/>
    </source>
</evidence>
<dbReference type="SMART" id="SM00052">
    <property type="entry name" value="EAL"/>
    <property type="match status" value="1"/>
</dbReference>
<sequence>MLVILPLLLVALGGGAIYLNLLSESEAEARIHGSNITSLLSTHTNEFISNRVDAVELLAGETLLRNSPLLIGNDEPKDLFEARLLLNRYCKTLNASLCYIMNVKGDAVADSRPPETSIVGNNYGFRPYFKQAIWGESSIHLALGVTTKKRGIYFSSPIISAHNKIVGVAVIKFLPAPIEQRFAEVTGFASLVDPNGIVFASNQPDWLYKSLFKLSPQRLKKIAESRQFGDQAPESLGFTVDSDNNVSGPSAQNHLLEQVSVSQLPGWSITYLYRTEHITSMEHPNQGIAALSIIIILFLLTLFAVKQLYSRLVETLRSNAQQQKDLERSEHRLQNFDKVSSEAIFIHNSEGIVDVNKQAEKMFGYTHTELLQLKPDDFFSAESLPVAMEKVRTQSETPYQATVITRDGTAIPVTVNGKAVLWNGQKARAASFRDITRRIEYQKRLMASEDRFRQLSDLVAEGLLIYSENKIIDVNQSLCELFGQRREDLLESDLSELFSEQSLTAINNHPDTAAALELSLERADGTLFPAEITTASMQFDDGLFIVLSIRDISRYKEQEEHILYQAQFDLLTHIPNRFLAKDRAEQAIRNADKHDGKLALMFIDLDGFKKVNDSMGHEVGDQLLQQATRRFVSCIEKQHTLARHGGDEFIIIQEDIADPTDSEIVAEKILQQFSNPFSIENKQLIVTASIGISIYPDDANNYSDLLRAADIGMYKAKHDGRNRFHYYTQEMNDIATRKLALDNSLREALQNREFNLVFQPLICNVKGQPKVQGAEALIRWTSPVLGQVSPVEFIPHTEQSGLIIPIGRWVLEQACQQAKRWVDDGQEDVFISVNVSPRQFKGNDLLRDLTSALESSGLHPHHLNIEVTEGLLIEASPELNNTLQLITDMGINLSMDDFGTGYSSLNYLKKFPFNNLKIDRSFIKELPDNSDSAILVTATIAMAHQLGLSVTAEGIETAEQYNYLRGLRCDRLQGFYMGKPVPANEFSFELAP</sequence>
<dbReference type="InterPro" id="IPR043128">
    <property type="entry name" value="Rev_trsase/Diguanyl_cyclase"/>
</dbReference>
<dbReference type="InterPro" id="IPR000160">
    <property type="entry name" value="GGDEF_dom"/>
</dbReference>
<dbReference type="InterPro" id="IPR000700">
    <property type="entry name" value="PAS-assoc_C"/>
</dbReference>
<dbReference type="PROSITE" id="PS50113">
    <property type="entry name" value="PAC"/>
    <property type="match status" value="1"/>
</dbReference>
<dbReference type="InterPro" id="IPR029151">
    <property type="entry name" value="Sensor-like_sf"/>
</dbReference>
<dbReference type="Pfam" id="PF13426">
    <property type="entry name" value="PAS_9"/>
    <property type="match status" value="2"/>
</dbReference>
<dbReference type="Proteomes" id="UP000002171">
    <property type="component" value="Unassembled WGS sequence"/>
</dbReference>
<evidence type="ECO:0000259" key="13">
    <source>
        <dbReference type="PROSITE" id="PS50887"/>
    </source>
</evidence>
<dbReference type="InterPro" id="IPR001610">
    <property type="entry name" value="PAC"/>
</dbReference>
<dbReference type="GO" id="GO:0005524">
    <property type="term" value="F:ATP binding"/>
    <property type="evidence" value="ECO:0007669"/>
    <property type="project" value="UniProtKB-KW"/>
</dbReference>
<dbReference type="PROSITE" id="PS50112">
    <property type="entry name" value="PAS"/>
    <property type="match status" value="1"/>
</dbReference>
<dbReference type="GO" id="GO:0016020">
    <property type="term" value="C:membrane"/>
    <property type="evidence" value="ECO:0007669"/>
    <property type="project" value="UniProtKB-SubCell"/>
</dbReference>
<evidence type="ECO:0000256" key="3">
    <source>
        <dbReference type="ARBA" id="ARBA00022553"/>
    </source>
</evidence>
<dbReference type="NCBIfam" id="TIGR00254">
    <property type="entry name" value="GGDEF"/>
    <property type="match status" value="1"/>
</dbReference>
<comment type="caution">
    <text evidence="14">The sequence shown here is derived from an EMBL/GenBank/DDBJ whole genome shotgun (WGS) entry which is preliminary data.</text>
</comment>
<evidence type="ECO:0000313" key="15">
    <source>
        <dbReference type="Proteomes" id="UP000002171"/>
    </source>
</evidence>
<comment type="cofactor">
    <cofactor evidence="1">
        <name>Mg(2+)</name>
        <dbReference type="ChEBI" id="CHEBI:18420"/>
    </cofactor>
</comment>
<dbReference type="Pfam" id="PF00563">
    <property type="entry name" value="EAL"/>
    <property type="match status" value="1"/>
</dbReference>
<evidence type="ECO:0000256" key="6">
    <source>
        <dbReference type="ARBA" id="ARBA00022777"/>
    </source>
</evidence>
<dbReference type="Gene3D" id="3.30.450.20">
    <property type="entry name" value="PAS domain"/>
    <property type="match status" value="4"/>
</dbReference>
<evidence type="ECO:0000256" key="1">
    <source>
        <dbReference type="ARBA" id="ARBA00001946"/>
    </source>
</evidence>
<dbReference type="PROSITE" id="PS50883">
    <property type="entry name" value="EAL"/>
    <property type="match status" value="1"/>
</dbReference>
<dbReference type="SUPFAM" id="SSF141868">
    <property type="entry name" value="EAL domain-like"/>
    <property type="match status" value="1"/>
</dbReference>
<dbReference type="PANTHER" id="PTHR44757">
    <property type="entry name" value="DIGUANYLATE CYCLASE DGCP"/>
    <property type="match status" value="1"/>
</dbReference>
<dbReference type="SUPFAM" id="SSF55073">
    <property type="entry name" value="Nucleotide cyclase"/>
    <property type="match status" value="1"/>
</dbReference>
<keyword evidence="4" id="KW-0808">Transferase</keyword>
<keyword evidence="8" id="KW-0902">Two-component regulatory system</keyword>
<dbReference type="NCBIfam" id="TIGR00229">
    <property type="entry name" value="sensory_box"/>
    <property type="match status" value="2"/>
</dbReference>
<dbReference type="SUPFAM" id="SSF103190">
    <property type="entry name" value="Sensory domain-like"/>
    <property type="match status" value="1"/>
</dbReference>
<keyword evidence="9" id="KW-0472">Membrane</keyword>
<dbReference type="Gene3D" id="3.20.20.450">
    <property type="entry name" value="EAL domain"/>
    <property type="match status" value="1"/>
</dbReference>
<evidence type="ECO:0000256" key="7">
    <source>
        <dbReference type="ARBA" id="ARBA00022840"/>
    </source>
</evidence>
<dbReference type="CDD" id="cd01949">
    <property type="entry name" value="GGDEF"/>
    <property type="match status" value="1"/>
</dbReference>
<feature type="transmembrane region" description="Helical" evidence="9">
    <location>
        <begin position="287"/>
        <end position="305"/>
    </location>
</feature>
<dbReference type="FunFam" id="3.30.70.270:FF:000001">
    <property type="entry name" value="Diguanylate cyclase domain protein"/>
    <property type="match status" value="1"/>
</dbReference>
<reference evidence="14 15" key="1">
    <citation type="submission" date="2006-02" db="EMBL/GenBank/DDBJ databases">
        <authorList>
            <person name="Pinhassi J."/>
            <person name="Pedros-Alio C."/>
            <person name="Ferriera S."/>
            <person name="Johnson J."/>
            <person name="Kravitz S."/>
            <person name="Halpern A."/>
            <person name="Remington K."/>
            <person name="Beeson K."/>
            <person name="Tran B."/>
            <person name="Rogers Y.-H."/>
            <person name="Friedman R."/>
            <person name="Venter J.C."/>
        </authorList>
    </citation>
    <scope>NUCLEOTIDE SEQUENCE [LARGE SCALE GENOMIC DNA]</scope>
    <source>
        <strain evidence="14 15">MED92</strain>
    </source>
</reference>
<dbReference type="EMBL" id="AAOW01000001">
    <property type="protein sequence ID" value="EAR62823.1"/>
    <property type="molecule type" value="Genomic_DNA"/>
</dbReference>
<dbReference type="PROSITE" id="PS50887">
    <property type="entry name" value="GGDEF"/>
    <property type="match status" value="1"/>
</dbReference>
<keyword evidence="15" id="KW-1185">Reference proteome</keyword>
<evidence type="ECO:0000256" key="8">
    <source>
        <dbReference type="ARBA" id="ARBA00023012"/>
    </source>
</evidence>
<dbReference type="InterPro" id="IPR000014">
    <property type="entry name" value="PAS"/>
</dbReference>
<dbReference type="InterPro" id="IPR035965">
    <property type="entry name" value="PAS-like_dom_sf"/>
</dbReference>
<organism evidence="14 15">
    <name type="scientific">Neptuniibacter caesariensis</name>
    <dbReference type="NCBI Taxonomy" id="207954"/>
    <lineage>
        <taxon>Bacteria</taxon>
        <taxon>Pseudomonadati</taxon>
        <taxon>Pseudomonadota</taxon>
        <taxon>Gammaproteobacteria</taxon>
        <taxon>Oceanospirillales</taxon>
        <taxon>Oceanospirillaceae</taxon>
        <taxon>Neptuniibacter</taxon>
    </lineage>
</organism>
<evidence type="ECO:0000256" key="2">
    <source>
        <dbReference type="ARBA" id="ARBA00004370"/>
    </source>
</evidence>
<gene>
    <name evidence="14" type="ORF">MED92_06886</name>
</gene>
<dbReference type="SMART" id="SM00091">
    <property type="entry name" value="PAS"/>
    <property type="match status" value="2"/>
</dbReference>
<evidence type="ECO:0000259" key="12">
    <source>
        <dbReference type="PROSITE" id="PS50883"/>
    </source>
</evidence>
<dbReference type="GO" id="GO:0000160">
    <property type="term" value="P:phosphorelay signal transduction system"/>
    <property type="evidence" value="ECO:0007669"/>
    <property type="project" value="UniProtKB-KW"/>
</dbReference>
<keyword evidence="9" id="KW-0812">Transmembrane</keyword>
<dbReference type="SUPFAM" id="SSF55785">
    <property type="entry name" value="PYP-like sensor domain (PAS domain)"/>
    <property type="match status" value="2"/>
</dbReference>
<dbReference type="InterPro" id="IPR052155">
    <property type="entry name" value="Biofilm_reg_signaling"/>
</dbReference>
<evidence type="ECO:0000256" key="5">
    <source>
        <dbReference type="ARBA" id="ARBA00022741"/>
    </source>
</evidence>
<protein>
    <recommendedName>
        <fullName evidence="16">GGDEF domain-containing protein</fullName>
    </recommendedName>
</protein>
<comment type="subcellular location">
    <subcellularLocation>
        <location evidence="2">Membrane</location>
    </subcellularLocation>
</comment>
<dbReference type="CDD" id="cd00130">
    <property type="entry name" value="PAS"/>
    <property type="match status" value="2"/>
</dbReference>
<dbReference type="OrthoDB" id="8416215at2"/>
<dbReference type="GO" id="GO:0016301">
    <property type="term" value="F:kinase activity"/>
    <property type="evidence" value="ECO:0007669"/>
    <property type="project" value="UniProtKB-KW"/>
</dbReference>
<feature type="domain" description="PAC" evidence="11">
    <location>
        <begin position="514"/>
        <end position="564"/>
    </location>
</feature>
<dbReference type="SMART" id="SM00267">
    <property type="entry name" value="GGDEF"/>
    <property type="match status" value="1"/>
</dbReference>
<keyword evidence="3" id="KW-0597">Phosphoprotein</keyword>
<evidence type="ECO:0008006" key="16">
    <source>
        <dbReference type="Google" id="ProtNLM"/>
    </source>
</evidence>
<dbReference type="PANTHER" id="PTHR44757:SF2">
    <property type="entry name" value="BIOFILM ARCHITECTURE MAINTENANCE PROTEIN MBAA"/>
    <property type="match status" value="1"/>
</dbReference>
<dbReference type="InterPro" id="IPR029787">
    <property type="entry name" value="Nucleotide_cyclase"/>
</dbReference>
<keyword evidence="5" id="KW-0547">Nucleotide-binding</keyword>
<evidence type="ECO:0000256" key="4">
    <source>
        <dbReference type="ARBA" id="ARBA00022679"/>
    </source>
</evidence>
<feature type="domain" description="PAS" evidence="10">
    <location>
        <begin position="448"/>
        <end position="523"/>
    </location>
</feature>
<keyword evidence="7" id="KW-0067">ATP-binding</keyword>
<dbReference type="InterPro" id="IPR001633">
    <property type="entry name" value="EAL_dom"/>
</dbReference>
<evidence type="ECO:0000259" key="10">
    <source>
        <dbReference type="PROSITE" id="PS50112"/>
    </source>
</evidence>
<feature type="domain" description="GGDEF" evidence="13">
    <location>
        <begin position="596"/>
        <end position="729"/>
    </location>
</feature>
<dbReference type="SMART" id="SM00086">
    <property type="entry name" value="PAC"/>
    <property type="match status" value="2"/>
</dbReference>
<feature type="domain" description="EAL" evidence="12">
    <location>
        <begin position="738"/>
        <end position="992"/>
    </location>
</feature>
<keyword evidence="9" id="KW-1133">Transmembrane helix</keyword>
<name>A0A7U8C747_NEPCE</name>
<dbReference type="InterPro" id="IPR035919">
    <property type="entry name" value="EAL_sf"/>
</dbReference>
<evidence type="ECO:0000259" key="11">
    <source>
        <dbReference type="PROSITE" id="PS50113"/>
    </source>
</evidence>
<evidence type="ECO:0000256" key="9">
    <source>
        <dbReference type="SAM" id="Phobius"/>
    </source>
</evidence>